<dbReference type="EMBL" id="CM024800">
    <property type="protein sequence ID" value="KAG8012656.1"/>
    <property type="molecule type" value="Genomic_DNA"/>
</dbReference>
<keyword evidence="2" id="KW-1185">Reference proteome</keyword>
<sequence>LITAVKFGRMSKKQRDSLYAEVQKHRLQQQQRDHQQQPGEAEPLTPSYGLSANGLTELHDDLSGYMDGHTPDGSKPDSAVSSFYLDIQPSPDQSGLDINGIKPEPICDFAPGSGFFPYCSFTNGETSPTVSMAELEHLAQNISKSHMETCQYLREELQQMTWQAFLQEEVESYQSKPREVMWQLCAIKITEAIQYVVEFAKRIDGFMELCQNDQIVLLKAGSLEVVFVRMCRAFDSQNNTVYFDGNPLSVSFAVAGCDDLISSVFEFGKNLCSMHLSEDEIALFSAFVLMSADRSWLQEKVKVEKLQQKIQLALQHVLQKNHREDGILTKLICKVSTLRALCSRHTEKLTAFKAIYPDIVRAHFPPLYKELFGSDFEQSMPVDGEDPPVPDAPFFTRDQYDIYSLAPNIRELWAFLQSPENTNIEQKCDAGTAEASRSAATKEAAEFKDNSCISKEESRRDRSDSDDQCADSAGEGAEQCVDAEESKEKLKPVKDEPDVAYPEPRLPYPCTSSLSKRMQDMYLDILMNKNTRDTPEWLLTRVNKEVMQFMGYLQDVAKTCADDYNFISHAAMQYSEEFFKGCLTHIKTIPQLYQIHEMTSLTGGTFNPELQLTFEKQLLIMGNVDITDHQIVPADTQLASDYQSVSSETPPAKKAKDMHAAVSSDSNAENLCARYKPHVCLTRGALVRLLDNHGPDFGEQWELPVLVKLNPGKGQKKTVYIDSPLLKTEMTVRERNHIYHEESLKQSIKKNGSVKVLCVMTELPMSKQRPSPESSQRTVVAFENGSLDFEVDLTDLETFGESTPIKTPKRQKEQQNVCDENEKASSLPLNETKMSNEHLSSSQEEMDTSLTNMDGPRQVETNQPVLSETTVPKTERRDCSQESDVDHTLTEDSDDEKLVIDDSLISTATRPKSKNTSSSSDPPITPESVPVHSVSSSPKKVARQRRQTKRAKVCGDQLSEILHMQTAMFSSANDTAKSSTVSQEISSPTQCMGPSVHSHPVSLVKPCVTSYLERSQNLLTPQTSAPVHNISVTEHKKLLSEDLQAGAEDEQDYKAPEEGNLLYKLYSLQDVLLMVRSSIALTHTRNVGNGQNQYVPVHLLPKLEYQLCYGVECLTSSEACQLWTETLLHSSNVSHTAHINAHTSKVALLRKLPDDWKQNISCGFKPAKSLNILHHLLKKLTGLEEGRYLIAHKAGEPFVTLLKVAYGKASRSGYNLQQIHSSVPLPPASGLLPWIPVDPSVVLPFHQKHGRVPCTFPLNTFVKKKNTRSSEPNNCGRGQSKNNSNGGGKTKKKKNRTAKRSQYINKLIQKSV</sequence>
<protein>
    <submittedName>
        <fullName evidence="1">Nuclear receptor ROR-alpha</fullName>
    </submittedName>
</protein>
<keyword evidence="1" id="KW-0675">Receptor</keyword>
<organism evidence="1 2">
    <name type="scientific">Nibea albiflora</name>
    <name type="common">Yellow drum</name>
    <name type="synonym">Corvina albiflora</name>
    <dbReference type="NCBI Taxonomy" id="240163"/>
    <lineage>
        <taxon>Eukaryota</taxon>
        <taxon>Metazoa</taxon>
        <taxon>Chordata</taxon>
        <taxon>Craniata</taxon>
        <taxon>Vertebrata</taxon>
        <taxon>Euteleostomi</taxon>
        <taxon>Actinopterygii</taxon>
        <taxon>Neopterygii</taxon>
        <taxon>Teleostei</taxon>
        <taxon>Neoteleostei</taxon>
        <taxon>Acanthomorphata</taxon>
        <taxon>Eupercaria</taxon>
        <taxon>Sciaenidae</taxon>
        <taxon>Nibea</taxon>
    </lineage>
</organism>
<evidence type="ECO:0000313" key="1">
    <source>
        <dbReference type="EMBL" id="KAG8012656.1"/>
    </source>
</evidence>
<accession>A0ACB7FEE8</accession>
<comment type="caution">
    <text evidence="1">The sequence shown here is derived from an EMBL/GenBank/DDBJ whole genome shotgun (WGS) entry which is preliminary data.</text>
</comment>
<reference evidence="1" key="1">
    <citation type="submission" date="2020-04" db="EMBL/GenBank/DDBJ databases">
        <title>A chromosome-scale assembly and high-density genetic map of the yellow drum (Nibea albiflora) genome.</title>
        <authorList>
            <person name="Xu D."/>
            <person name="Zhang W."/>
            <person name="Chen R."/>
            <person name="Tan P."/>
            <person name="Wang L."/>
            <person name="Song H."/>
            <person name="Tian L."/>
            <person name="Zhu Q."/>
            <person name="Wang B."/>
        </authorList>
    </citation>
    <scope>NUCLEOTIDE SEQUENCE</scope>
    <source>
        <strain evidence="1">ZJHYS-2018</strain>
    </source>
</reference>
<evidence type="ECO:0000313" key="2">
    <source>
        <dbReference type="Proteomes" id="UP000805704"/>
    </source>
</evidence>
<dbReference type="Proteomes" id="UP000805704">
    <property type="component" value="Chromosome 12"/>
</dbReference>
<gene>
    <name evidence="1" type="primary">RORA</name>
    <name evidence="1" type="ORF">GBF38_020500</name>
</gene>
<feature type="non-terminal residue" evidence="1">
    <location>
        <position position="1"/>
    </location>
</feature>
<name>A0ACB7FEE8_NIBAL</name>
<proteinExistence type="predicted"/>